<dbReference type="OrthoDB" id="1653456at2"/>
<keyword evidence="11" id="KW-1185">Reference proteome</keyword>
<keyword evidence="7 8" id="KW-0472">Membrane</keyword>
<feature type="transmembrane region" description="Helical" evidence="8">
    <location>
        <begin position="205"/>
        <end position="224"/>
    </location>
</feature>
<dbReference type="InterPro" id="IPR036259">
    <property type="entry name" value="MFS_trans_sf"/>
</dbReference>
<evidence type="ECO:0000313" key="10">
    <source>
        <dbReference type="EMBL" id="EMD16067.1"/>
    </source>
</evidence>
<dbReference type="STRING" id="999415.HMPREF9943_01470"/>
<keyword evidence="3" id="KW-1003">Cell membrane</keyword>
<evidence type="ECO:0000256" key="3">
    <source>
        <dbReference type="ARBA" id="ARBA00022475"/>
    </source>
</evidence>
<dbReference type="PROSITE" id="PS50850">
    <property type="entry name" value="MFS"/>
    <property type="match status" value="1"/>
</dbReference>
<sequence>MNNAKTLNIKYASIQGLYYIVICCVLGYAAVYLGAIGFSATWIGILLAIGNIITTILAPMLAGYVDKYHLSLNKVLIVLAGLSTVLSVLLAIFTKIPFIIAVLFVIMFGLLNCMMPLINALTFAFEEHGIKLNYGIGRGIGSAAYALTSLALGYLVKVFSPALMPIAYVIILAGLIPLLSSFKLKKAGISKGHNEPVHATSFKDFFTKYTTFMLFLLGFVLVYADHMIINNFFIKIVENIGADVSVMGIAVFLAAILELISMSAYEKWKDHLDIAFVIKFSVVMFTIKHIITWLAPNVFVLYIAQITQMFAYALFIPASVYYVEKLFNKNDAVKGQSLITASMTVAAVAASLCGGFLLDSLGTNMTLLIGAIVSVIGTIIMLFTTQKV</sequence>
<evidence type="ECO:0000256" key="2">
    <source>
        <dbReference type="ARBA" id="ARBA00022448"/>
    </source>
</evidence>
<dbReference type="AlphaFoldDB" id="M2P731"/>
<dbReference type="GO" id="GO:0005886">
    <property type="term" value="C:plasma membrane"/>
    <property type="evidence" value="ECO:0007669"/>
    <property type="project" value="UniProtKB-SubCell"/>
</dbReference>
<feature type="transmembrane region" description="Helical" evidence="8">
    <location>
        <begin position="274"/>
        <end position="295"/>
    </location>
</feature>
<keyword evidence="5 8" id="KW-0812">Transmembrane</keyword>
<gene>
    <name evidence="10" type="ORF">HMPREF9943_01470</name>
</gene>
<feature type="transmembrane region" description="Helical" evidence="8">
    <location>
        <begin position="99"/>
        <end position="124"/>
    </location>
</feature>
<feature type="transmembrane region" description="Helical" evidence="8">
    <location>
        <begin position="136"/>
        <end position="156"/>
    </location>
</feature>
<keyword evidence="4" id="KW-0997">Cell inner membrane</keyword>
<feature type="transmembrane region" description="Helical" evidence="8">
    <location>
        <begin position="244"/>
        <end position="262"/>
    </location>
</feature>
<feature type="transmembrane region" description="Helical" evidence="8">
    <location>
        <begin position="42"/>
        <end position="63"/>
    </location>
</feature>
<keyword evidence="2" id="KW-0813">Transport</keyword>
<comment type="caution">
    <text evidence="10">The sequence shown here is derived from an EMBL/GenBank/DDBJ whole genome shotgun (WGS) entry which is preliminary data.</text>
</comment>
<protein>
    <recommendedName>
        <fullName evidence="9">Major facilitator superfamily (MFS) profile domain-containing protein</fullName>
    </recommendedName>
</protein>
<feature type="transmembrane region" description="Helical" evidence="8">
    <location>
        <begin position="16"/>
        <end position="36"/>
    </location>
</feature>
<dbReference type="InterPro" id="IPR020846">
    <property type="entry name" value="MFS_dom"/>
</dbReference>
<evidence type="ECO:0000256" key="7">
    <source>
        <dbReference type="ARBA" id="ARBA00023136"/>
    </source>
</evidence>
<dbReference type="PANTHER" id="PTHR23522:SF10">
    <property type="entry name" value="3-PHENYLPROPIONIC ACID TRANSPORTER-RELATED"/>
    <property type="match status" value="1"/>
</dbReference>
<proteinExistence type="predicted"/>
<dbReference type="PANTHER" id="PTHR23522">
    <property type="entry name" value="BLL5896 PROTEIN"/>
    <property type="match status" value="1"/>
</dbReference>
<keyword evidence="6 8" id="KW-1133">Transmembrane helix</keyword>
<feature type="transmembrane region" description="Helical" evidence="8">
    <location>
        <begin position="162"/>
        <end position="184"/>
    </location>
</feature>
<feature type="transmembrane region" description="Helical" evidence="8">
    <location>
        <begin position="335"/>
        <end position="358"/>
    </location>
</feature>
<evidence type="ECO:0000313" key="11">
    <source>
        <dbReference type="Proteomes" id="UP000011758"/>
    </source>
</evidence>
<evidence type="ECO:0000259" key="9">
    <source>
        <dbReference type="PROSITE" id="PS50850"/>
    </source>
</evidence>
<dbReference type="Gene3D" id="1.20.1250.20">
    <property type="entry name" value="MFS general substrate transporter like domains"/>
    <property type="match status" value="2"/>
</dbReference>
<accession>M2P731</accession>
<dbReference type="eggNOG" id="COG2814">
    <property type="taxonomic scope" value="Bacteria"/>
</dbReference>
<dbReference type="Proteomes" id="UP000011758">
    <property type="component" value="Unassembled WGS sequence"/>
</dbReference>
<name>M2P731_9FIRM</name>
<evidence type="ECO:0000256" key="4">
    <source>
        <dbReference type="ARBA" id="ARBA00022519"/>
    </source>
</evidence>
<evidence type="ECO:0000256" key="6">
    <source>
        <dbReference type="ARBA" id="ARBA00022989"/>
    </source>
</evidence>
<dbReference type="EMBL" id="AGEJ01000024">
    <property type="protein sequence ID" value="EMD16067.1"/>
    <property type="molecule type" value="Genomic_DNA"/>
</dbReference>
<dbReference type="GO" id="GO:0030395">
    <property type="term" value="F:lactose binding"/>
    <property type="evidence" value="ECO:0007669"/>
    <property type="project" value="TreeGrafter"/>
</dbReference>
<feature type="transmembrane region" description="Helical" evidence="8">
    <location>
        <begin position="301"/>
        <end position="323"/>
    </location>
</feature>
<comment type="subcellular location">
    <subcellularLocation>
        <location evidence="1">Cell inner membrane</location>
        <topology evidence="1">Multi-pass membrane protein</topology>
    </subcellularLocation>
</comment>
<organism evidence="10 11">
    <name type="scientific">Eggerthia catenaformis OT 569 = DSM 20559</name>
    <dbReference type="NCBI Taxonomy" id="999415"/>
    <lineage>
        <taxon>Bacteria</taxon>
        <taxon>Bacillati</taxon>
        <taxon>Bacillota</taxon>
        <taxon>Erysipelotrichia</taxon>
        <taxon>Erysipelotrichales</taxon>
        <taxon>Coprobacillaceae</taxon>
        <taxon>Eggerthia</taxon>
    </lineage>
</organism>
<feature type="transmembrane region" description="Helical" evidence="8">
    <location>
        <begin position="75"/>
        <end position="93"/>
    </location>
</feature>
<evidence type="ECO:0000256" key="8">
    <source>
        <dbReference type="SAM" id="Phobius"/>
    </source>
</evidence>
<reference evidence="10 11" key="1">
    <citation type="submission" date="2013-02" db="EMBL/GenBank/DDBJ databases">
        <title>The Genome Sequence of Lactobacillus catenaformis F0143.</title>
        <authorList>
            <consortium name="The Broad Institute Genome Sequencing Platform"/>
            <person name="Earl A."/>
            <person name="Ward D."/>
            <person name="Feldgarden M."/>
            <person name="Gevers D."/>
            <person name="Izard J."/>
            <person name="Blanton J.M."/>
            <person name="Mathney J."/>
            <person name="Dewhirst F.E."/>
            <person name="Young S.K."/>
            <person name="Zeng Q."/>
            <person name="Gargeya S."/>
            <person name="Fitzgerald M."/>
            <person name="Haas B."/>
            <person name="Abouelleil A."/>
            <person name="Alvarado L."/>
            <person name="Arachchi H.M."/>
            <person name="Berlin A."/>
            <person name="Chapman S.B."/>
            <person name="Gearin G."/>
            <person name="Goldberg J."/>
            <person name="Griggs A."/>
            <person name="Gujja S."/>
            <person name="Hansen M."/>
            <person name="Heiman D."/>
            <person name="Howarth C."/>
            <person name="Larimer J."/>
            <person name="Lui A."/>
            <person name="MacDonald P.J.P."/>
            <person name="McCowen C."/>
            <person name="Montmayeur A."/>
            <person name="Murphy C."/>
            <person name="Neiman D."/>
            <person name="Pearson M."/>
            <person name="Priest M."/>
            <person name="Roberts A."/>
            <person name="Saif S."/>
            <person name="Shea T."/>
            <person name="Sisk P."/>
            <person name="Stolte C."/>
            <person name="Sykes S."/>
            <person name="Wortman J."/>
            <person name="Nusbaum C."/>
            <person name="Birren B."/>
        </authorList>
    </citation>
    <scope>NUCLEOTIDE SEQUENCE [LARGE SCALE GENOMIC DNA]</scope>
    <source>
        <strain evidence="10 11">OT 569</strain>
    </source>
</reference>
<feature type="transmembrane region" description="Helical" evidence="8">
    <location>
        <begin position="364"/>
        <end position="383"/>
    </location>
</feature>
<dbReference type="Pfam" id="PF12832">
    <property type="entry name" value="MFS_1_like"/>
    <property type="match status" value="1"/>
</dbReference>
<evidence type="ECO:0000256" key="5">
    <source>
        <dbReference type="ARBA" id="ARBA00022692"/>
    </source>
</evidence>
<feature type="domain" description="Major facilitator superfamily (MFS) profile" evidence="9">
    <location>
        <begin position="211"/>
        <end position="388"/>
    </location>
</feature>
<dbReference type="BioCyc" id="ECAT999415-HMP:GTTI-1514-MONOMER"/>
<dbReference type="InterPro" id="IPR024989">
    <property type="entry name" value="MFS_assoc_dom"/>
</dbReference>
<evidence type="ECO:0000256" key="1">
    <source>
        <dbReference type="ARBA" id="ARBA00004429"/>
    </source>
</evidence>
<dbReference type="RefSeq" id="WP_004803600.1">
    <property type="nucleotide sequence ID" value="NZ_KB446649.1"/>
</dbReference>
<dbReference type="GO" id="GO:0015528">
    <property type="term" value="F:lactose:proton symporter activity"/>
    <property type="evidence" value="ECO:0007669"/>
    <property type="project" value="TreeGrafter"/>
</dbReference>
<dbReference type="SUPFAM" id="SSF103473">
    <property type="entry name" value="MFS general substrate transporter"/>
    <property type="match status" value="1"/>
</dbReference>